<evidence type="ECO:0000256" key="5">
    <source>
        <dbReference type="ARBA" id="ARBA00022827"/>
    </source>
</evidence>
<keyword evidence="7" id="KW-0408">Iron</keyword>
<dbReference type="InterPro" id="IPR036188">
    <property type="entry name" value="FAD/NAD-bd_sf"/>
</dbReference>
<dbReference type="EMBL" id="JBHSNG010000061">
    <property type="protein sequence ID" value="MFC5583428.1"/>
    <property type="molecule type" value="Genomic_DNA"/>
</dbReference>
<dbReference type="Pfam" id="PF14759">
    <property type="entry name" value="Reductase_C"/>
    <property type="match status" value="1"/>
</dbReference>
<comment type="caution">
    <text evidence="11">The sequence shown here is derived from an EMBL/GenBank/DDBJ whole genome shotgun (WGS) entry which is preliminary data.</text>
</comment>
<dbReference type="SUPFAM" id="SSF50022">
    <property type="entry name" value="ISP domain"/>
    <property type="match status" value="1"/>
</dbReference>
<evidence type="ECO:0000313" key="11">
    <source>
        <dbReference type="EMBL" id="MFC5583428.1"/>
    </source>
</evidence>
<evidence type="ECO:0000256" key="9">
    <source>
        <dbReference type="SAM" id="MobiDB-lite"/>
    </source>
</evidence>
<dbReference type="InterPro" id="IPR016156">
    <property type="entry name" value="FAD/NAD-linked_Rdtase_dimer_sf"/>
</dbReference>
<organism evidence="11 12">
    <name type="scientific">Rhodanobacter terrae</name>
    <dbReference type="NCBI Taxonomy" id="418647"/>
    <lineage>
        <taxon>Bacteria</taxon>
        <taxon>Pseudomonadati</taxon>
        <taxon>Pseudomonadota</taxon>
        <taxon>Gammaproteobacteria</taxon>
        <taxon>Lysobacterales</taxon>
        <taxon>Rhodanobacteraceae</taxon>
        <taxon>Rhodanobacter</taxon>
    </lineage>
</organism>
<sequence length="620" mass="67091">MAAKRRCRRAGMGSDECRGSHEAVAKSRNRHHVADDDEISLVRGILPGSISTHQQITLSGLYSFWLLGGILILLQPEEVSMSEQSVRLDGPDLTQGVVISAIPDGGMLLGHARGEPVLLARRGDDVFAIGAICTHYGAPLEQGLLVGDTVRCPWHHACFSLRTGEALRAPALNPVSRWDVERVHDVARQFTPAQPPVDTVYVREKLARVAPSGHTDVAGVPASVVIVGGGAAGNAAAETLRREGYGGRITMLSADDALPCDRPNLSKGYLAGTATDASNLLRSTEFYAKHAIDLRLNARVTRIDTENRQVELADFSRVDYDALLLATGAVPVHLEDVAGMHLPHVHYLRSVADSRALVDRALKSKHAVVIGMSFIGMEVAASLRTRGIEVHAVGLGDVPMLKTLGPEVGVFIRKLHESHGVTFHVGTTVAAIDEHRVTLRSGESIEADLVVIGIGVSPATELAQAAGLAIDRGVTVDEYLQTSEPGIFAAGDIARWPDRRSGECIRVEHFVVAERQGQTAARNILGQREPFDAVPFFWTEQYDLGIGYVGHAKHWDSVTIDGELETRDCSITYRRGDKVLAVATIHRDLAGLRTELEFERAMAHEKRSADEAVTEQIHLG</sequence>
<dbReference type="InterPro" id="IPR023753">
    <property type="entry name" value="FAD/NAD-binding_dom"/>
</dbReference>
<dbReference type="Pfam" id="PF07992">
    <property type="entry name" value="Pyr_redox_2"/>
    <property type="match status" value="1"/>
</dbReference>
<evidence type="ECO:0000256" key="2">
    <source>
        <dbReference type="ARBA" id="ARBA00022630"/>
    </source>
</evidence>
<dbReference type="InterPro" id="IPR017941">
    <property type="entry name" value="Rieske_2Fe-2S"/>
</dbReference>
<dbReference type="InterPro" id="IPR050446">
    <property type="entry name" value="FAD-oxidoreductase/Apoptosis"/>
</dbReference>
<dbReference type="InterPro" id="IPR036922">
    <property type="entry name" value="Rieske_2Fe-2S_sf"/>
</dbReference>
<evidence type="ECO:0000256" key="7">
    <source>
        <dbReference type="ARBA" id="ARBA00023004"/>
    </source>
</evidence>
<dbReference type="Gene3D" id="3.30.390.30">
    <property type="match status" value="1"/>
</dbReference>
<keyword evidence="5" id="KW-0274">FAD</keyword>
<evidence type="ECO:0000256" key="4">
    <source>
        <dbReference type="ARBA" id="ARBA00022723"/>
    </source>
</evidence>
<dbReference type="Pfam" id="PF00355">
    <property type="entry name" value="Rieske"/>
    <property type="match status" value="1"/>
</dbReference>
<keyword evidence="4" id="KW-0479">Metal-binding</keyword>
<gene>
    <name evidence="11" type="ORF">ACFPPB_20150</name>
</gene>
<keyword evidence="3" id="KW-0001">2Fe-2S</keyword>
<dbReference type="PROSITE" id="PS51296">
    <property type="entry name" value="RIESKE"/>
    <property type="match status" value="1"/>
</dbReference>
<comment type="cofactor">
    <cofactor evidence="1">
        <name>FAD</name>
        <dbReference type="ChEBI" id="CHEBI:57692"/>
    </cofactor>
</comment>
<feature type="domain" description="Rieske" evidence="10">
    <location>
        <begin position="94"/>
        <end position="189"/>
    </location>
</feature>
<dbReference type="Proteomes" id="UP001596111">
    <property type="component" value="Unassembled WGS sequence"/>
</dbReference>
<dbReference type="PRINTS" id="PR00368">
    <property type="entry name" value="FADPNR"/>
</dbReference>
<dbReference type="PANTHER" id="PTHR43557">
    <property type="entry name" value="APOPTOSIS-INDUCING FACTOR 1"/>
    <property type="match status" value="1"/>
</dbReference>
<name>A0ABW0T2N2_9GAMM</name>
<dbReference type="PANTHER" id="PTHR43557:SF2">
    <property type="entry name" value="RIESKE DOMAIN-CONTAINING PROTEIN-RELATED"/>
    <property type="match status" value="1"/>
</dbReference>
<dbReference type="Gene3D" id="2.102.10.10">
    <property type="entry name" value="Rieske [2Fe-2S] iron-sulphur domain"/>
    <property type="match status" value="1"/>
</dbReference>
<accession>A0ABW0T2N2</accession>
<dbReference type="InterPro" id="IPR028202">
    <property type="entry name" value="Reductase_C"/>
</dbReference>
<keyword evidence="12" id="KW-1185">Reference proteome</keyword>
<proteinExistence type="predicted"/>
<protein>
    <submittedName>
        <fullName evidence="11">FAD-dependent oxidoreductase</fullName>
    </submittedName>
</protein>
<keyword evidence="2" id="KW-0285">Flavoprotein</keyword>
<evidence type="ECO:0000256" key="1">
    <source>
        <dbReference type="ARBA" id="ARBA00001974"/>
    </source>
</evidence>
<evidence type="ECO:0000256" key="3">
    <source>
        <dbReference type="ARBA" id="ARBA00022714"/>
    </source>
</evidence>
<dbReference type="SUPFAM" id="SSF51905">
    <property type="entry name" value="FAD/NAD(P)-binding domain"/>
    <property type="match status" value="1"/>
</dbReference>
<dbReference type="RefSeq" id="WP_377330426.1">
    <property type="nucleotide sequence ID" value="NZ_JBHSNG010000061.1"/>
</dbReference>
<evidence type="ECO:0000256" key="8">
    <source>
        <dbReference type="ARBA" id="ARBA00023014"/>
    </source>
</evidence>
<evidence type="ECO:0000313" key="12">
    <source>
        <dbReference type="Proteomes" id="UP001596111"/>
    </source>
</evidence>
<keyword evidence="6" id="KW-0560">Oxidoreductase</keyword>
<keyword evidence="8" id="KW-0411">Iron-sulfur</keyword>
<dbReference type="Gene3D" id="3.50.50.60">
    <property type="entry name" value="FAD/NAD(P)-binding domain"/>
    <property type="match status" value="2"/>
</dbReference>
<dbReference type="PRINTS" id="PR00469">
    <property type="entry name" value="PNDRDTASEII"/>
</dbReference>
<evidence type="ECO:0000259" key="10">
    <source>
        <dbReference type="PROSITE" id="PS51296"/>
    </source>
</evidence>
<evidence type="ECO:0000256" key="6">
    <source>
        <dbReference type="ARBA" id="ARBA00023002"/>
    </source>
</evidence>
<feature type="region of interest" description="Disordered" evidence="9">
    <location>
        <begin position="1"/>
        <end position="23"/>
    </location>
</feature>
<reference evidence="12" key="1">
    <citation type="journal article" date="2019" name="Int. J. Syst. Evol. Microbiol.">
        <title>The Global Catalogue of Microorganisms (GCM) 10K type strain sequencing project: providing services to taxonomists for standard genome sequencing and annotation.</title>
        <authorList>
            <consortium name="The Broad Institute Genomics Platform"/>
            <consortium name="The Broad Institute Genome Sequencing Center for Infectious Disease"/>
            <person name="Wu L."/>
            <person name="Ma J."/>
        </authorList>
    </citation>
    <scope>NUCLEOTIDE SEQUENCE [LARGE SCALE GENOMIC DNA]</scope>
    <source>
        <strain evidence="12">CGMCC 1.13587</strain>
    </source>
</reference>